<keyword evidence="7 9" id="KW-0472">Membrane</keyword>
<dbReference type="GO" id="GO:0015293">
    <property type="term" value="F:symporter activity"/>
    <property type="evidence" value="ECO:0007669"/>
    <property type="project" value="UniProtKB-KW"/>
</dbReference>
<dbReference type="Proteomes" id="UP000001951">
    <property type="component" value="Chromosome"/>
</dbReference>
<accession>Q1RIR9</accession>
<keyword evidence="2" id="KW-0813">Transport</keyword>
<evidence type="ECO:0000259" key="10">
    <source>
        <dbReference type="PROSITE" id="PS50850"/>
    </source>
</evidence>
<dbReference type="KEGG" id="rbe:RBE_0664"/>
<feature type="domain" description="Major facilitator superfamily (MFS) profile" evidence="10">
    <location>
        <begin position="1"/>
        <end position="265"/>
    </location>
</feature>
<dbReference type="RefSeq" id="WP_011477333.1">
    <property type="nucleotide sequence ID" value="NC_007940.1"/>
</dbReference>
<evidence type="ECO:0000256" key="2">
    <source>
        <dbReference type="ARBA" id="ARBA00022448"/>
    </source>
</evidence>
<keyword evidence="4 9" id="KW-0812">Transmembrane</keyword>
<dbReference type="PANTHER" id="PTHR43528">
    <property type="entry name" value="ALPHA-KETOGLUTARATE PERMEASE"/>
    <property type="match status" value="1"/>
</dbReference>
<feature type="transmembrane region" description="Helical" evidence="9">
    <location>
        <begin position="236"/>
        <end position="255"/>
    </location>
</feature>
<evidence type="ECO:0000313" key="11">
    <source>
        <dbReference type="EMBL" id="ABE04745.1"/>
    </source>
</evidence>
<feature type="coiled-coil region" evidence="8">
    <location>
        <begin position="157"/>
        <end position="184"/>
    </location>
</feature>
<dbReference type="SUPFAM" id="SSF103473">
    <property type="entry name" value="MFS general substrate transporter"/>
    <property type="match status" value="1"/>
</dbReference>
<feature type="transmembrane region" description="Helical" evidence="9">
    <location>
        <begin position="35"/>
        <end position="66"/>
    </location>
</feature>
<evidence type="ECO:0000256" key="9">
    <source>
        <dbReference type="SAM" id="Phobius"/>
    </source>
</evidence>
<dbReference type="HOGENOM" id="CLU_993499_0_0_5"/>
<dbReference type="AlphaFoldDB" id="Q1RIR9"/>
<comment type="subcellular location">
    <subcellularLocation>
        <location evidence="1">Cell membrane</location>
        <topology evidence="1">Multi-pass membrane protein</topology>
    </subcellularLocation>
</comment>
<gene>
    <name evidence="11" type="ordered locus">RBE_0664</name>
</gene>
<dbReference type="Pfam" id="PF00083">
    <property type="entry name" value="Sugar_tr"/>
    <property type="match status" value="1"/>
</dbReference>
<evidence type="ECO:0000256" key="6">
    <source>
        <dbReference type="ARBA" id="ARBA00022989"/>
    </source>
</evidence>
<evidence type="ECO:0000256" key="5">
    <source>
        <dbReference type="ARBA" id="ARBA00022847"/>
    </source>
</evidence>
<dbReference type="PROSITE" id="PS50850">
    <property type="entry name" value="MFS"/>
    <property type="match status" value="1"/>
</dbReference>
<sequence>MNYFAAAFCSTYLLRPVGAIIFGWIGDNIGRKTTVIITTAMMSLSCVVMATFPTYAQIGVAVAWVITICRIVQGMSCMGEIIGSELYITEITSPPIQYTAVAIISIFTAFGSFAALAIAYYSTKYCLNWRIAFWGGAVIAIVGAVARTHLRETPEFIDAKRQLKKKLEQALEKAEVTKKQLENSAVWKEKVNNSTSLAVFLLQCAWPVCFYIIYFHCGNIMKNNFGFTSEEIIHQNFIVSIFQIFSFIIWTYLSYRMFISYRIEV</sequence>
<evidence type="ECO:0000256" key="4">
    <source>
        <dbReference type="ARBA" id="ARBA00022692"/>
    </source>
</evidence>
<keyword evidence="5" id="KW-0769">Symport</keyword>
<dbReference type="Gene3D" id="1.20.1250.20">
    <property type="entry name" value="MFS general substrate transporter like domains"/>
    <property type="match status" value="1"/>
</dbReference>
<evidence type="ECO:0000256" key="8">
    <source>
        <dbReference type="SAM" id="Coils"/>
    </source>
</evidence>
<keyword evidence="6 9" id="KW-1133">Transmembrane helix</keyword>
<dbReference type="GO" id="GO:0005886">
    <property type="term" value="C:plasma membrane"/>
    <property type="evidence" value="ECO:0007669"/>
    <property type="project" value="UniProtKB-SubCell"/>
</dbReference>
<dbReference type="EMBL" id="CP000087">
    <property type="protein sequence ID" value="ABE04745.1"/>
    <property type="molecule type" value="Genomic_DNA"/>
</dbReference>
<evidence type="ECO:0000256" key="1">
    <source>
        <dbReference type="ARBA" id="ARBA00004651"/>
    </source>
</evidence>
<proteinExistence type="predicted"/>
<evidence type="ECO:0000256" key="7">
    <source>
        <dbReference type="ARBA" id="ARBA00023136"/>
    </source>
</evidence>
<dbReference type="InterPro" id="IPR020846">
    <property type="entry name" value="MFS_dom"/>
</dbReference>
<evidence type="ECO:0000313" key="12">
    <source>
        <dbReference type="Proteomes" id="UP000001951"/>
    </source>
</evidence>
<reference evidence="11 12" key="1">
    <citation type="journal article" date="2006" name="PLoS Genet.">
        <title>Genome sequence of Rickettsia bellii illuminates the role of amoebae in gene exchanges between intracellular pathogens.</title>
        <authorList>
            <person name="Ogata H."/>
            <person name="La Scola B."/>
            <person name="Audic S."/>
            <person name="Renesto P."/>
            <person name="Blanc G."/>
            <person name="Robert C."/>
            <person name="Fournier P.-E."/>
            <person name="Claverie J.-M."/>
            <person name="Raoult D."/>
        </authorList>
    </citation>
    <scope>NUCLEOTIDE SEQUENCE [LARGE SCALE GENOMIC DNA]</scope>
    <source>
        <strain evidence="11 12">RML369-C</strain>
    </source>
</reference>
<organism evidence="11 12">
    <name type="scientific">Rickettsia bellii (strain RML369-C)</name>
    <dbReference type="NCBI Taxonomy" id="336407"/>
    <lineage>
        <taxon>Bacteria</taxon>
        <taxon>Pseudomonadati</taxon>
        <taxon>Pseudomonadota</taxon>
        <taxon>Alphaproteobacteria</taxon>
        <taxon>Rickettsiales</taxon>
        <taxon>Rickettsiaceae</taxon>
        <taxon>Rickettsieae</taxon>
        <taxon>Rickettsia</taxon>
        <taxon>belli group</taxon>
    </lineage>
</organism>
<evidence type="ECO:0000256" key="3">
    <source>
        <dbReference type="ARBA" id="ARBA00022475"/>
    </source>
</evidence>
<dbReference type="eggNOG" id="COG0477">
    <property type="taxonomic scope" value="Bacteria"/>
</dbReference>
<feature type="transmembrane region" description="Helical" evidence="9">
    <location>
        <begin position="98"/>
        <end position="121"/>
    </location>
</feature>
<dbReference type="InterPro" id="IPR036259">
    <property type="entry name" value="MFS_trans_sf"/>
</dbReference>
<protein>
    <submittedName>
        <fullName evidence="11">MFS-type transporter</fullName>
    </submittedName>
</protein>
<dbReference type="InterPro" id="IPR051084">
    <property type="entry name" value="H+-coupled_symporters"/>
</dbReference>
<keyword evidence="8" id="KW-0175">Coiled coil</keyword>
<dbReference type="InterPro" id="IPR005828">
    <property type="entry name" value="MFS_sugar_transport-like"/>
</dbReference>
<keyword evidence="3" id="KW-1003">Cell membrane</keyword>
<feature type="transmembrane region" description="Helical" evidence="9">
    <location>
        <begin position="127"/>
        <end position="146"/>
    </location>
</feature>
<dbReference type="PANTHER" id="PTHR43528:SF1">
    <property type="entry name" value="ALPHA-KETOGLUTARATE PERMEASE"/>
    <property type="match status" value="1"/>
</dbReference>
<feature type="transmembrane region" description="Helical" evidence="9">
    <location>
        <begin position="197"/>
        <end position="216"/>
    </location>
</feature>
<name>Q1RIR9_RICBR</name>